<dbReference type="EMBL" id="MN738980">
    <property type="protein sequence ID" value="QHT33895.1"/>
    <property type="molecule type" value="Genomic_DNA"/>
</dbReference>
<feature type="region of interest" description="Disordered" evidence="1">
    <location>
        <begin position="1"/>
        <end position="26"/>
    </location>
</feature>
<name>A0A6C0F3M8_9ZZZZ</name>
<evidence type="ECO:0000313" key="2">
    <source>
        <dbReference type="EMBL" id="QHT33895.1"/>
    </source>
</evidence>
<protein>
    <submittedName>
        <fullName evidence="2">Uncharacterized protein</fullName>
    </submittedName>
</protein>
<organism evidence="2">
    <name type="scientific">viral metagenome</name>
    <dbReference type="NCBI Taxonomy" id="1070528"/>
    <lineage>
        <taxon>unclassified sequences</taxon>
        <taxon>metagenomes</taxon>
        <taxon>organismal metagenomes</taxon>
    </lineage>
</organism>
<accession>A0A6C0F3M8</accession>
<evidence type="ECO:0000256" key="1">
    <source>
        <dbReference type="SAM" id="MobiDB-lite"/>
    </source>
</evidence>
<dbReference type="AlphaFoldDB" id="A0A6C0F3M8"/>
<dbReference type="InterPro" id="IPR043905">
    <property type="entry name" value="DUF5771"/>
</dbReference>
<dbReference type="Pfam" id="PF19075">
    <property type="entry name" value="DUF5771"/>
    <property type="match status" value="1"/>
</dbReference>
<proteinExistence type="predicted"/>
<reference evidence="2" key="1">
    <citation type="journal article" date="2020" name="Nature">
        <title>Giant virus diversity and host interactions through global metagenomics.</title>
        <authorList>
            <person name="Schulz F."/>
            <person name="Roux S."/>
            <person name="Paez-Espino D."/>
            <person name="Jungbluth S."/>
            <person name="Walsh D.A."/>
            <person name="Denef V.J."/>
            <person name="McMahon K.D."/>
            <person name="Konstantinidis K.T."/>
            <person name="Eloe-Fadrosh E.A."/>
            <person name="Kyrpides N.C."/>
            <person name="Woyke T."/>
        </authorList>
    </citation>
    <scope>NUCLEOTIDE SEQUENCE</scope>
    <source>
        <strain evidence="2">GVMAG-M-3300009161-52</strain>
    </source>
</reference>
<sequence length="214" mass="24475">MPKSSKPYCPPGKIMRKSYKSASGKTVKARCIRKPGLLPGKSSERAQRSITKSKMRSMKAMRMSKKMGLSMRSRCKKNQTLRSGYTRRPYIRKVSGVNVRGSLVAPGCISKRGKSLKIHGEPTSRIVLDEEDHFLSEHGYFDIDTKTKEERHKALHKLIKHFIPIKGNMATYNYVIRALNARYILNRNANPKIARIFKADQRAISAEYKKMKTM</sequence>